<protein>
    <submittedName>
        <fullName evidence="2">CoA binding domain protein</fullName>
    </submittedName>
</protein>
<dbReference type="Gene3D" id="3.40.50.261">
    <property type="entry name" value="Succinyl-CoA synthetase domains"/>
    <property type="match status" value="2"/>
</dbReference>
<dbReference type="InterPro" id="IPR016181">
    <property type="entry name" value="Acyl_CoA_acyltransferase"/>
</dbReference>
<dbReference type="CDD" id="cd04301">
    <property type="entry name" value="NAT_SF"/>
    <property type="match status" value="1"/>
</dbReference>
<dbReference type="Proteomes" id="UP000010931">
    <property type="component" value="Unassembled WGS sequence"/>
</dbReference>
<dbReference type="Gene3D" id="3.30.1490.20">
    <property type="entry name" value="ATP-grasp fold, A domain"/>
    <property type="match status" value="1"/>
</dbReference>
<dbReference type="GO" id="GO:0016747">
    <property type="term" value="F:acyltransferase activity, transferring groups other than amino-acyl groups"/>
    <property type="evidence" value="ECO:0007669"/>
    <property type="project" value="InterPro"/>
</dbReference>
<feature type="domain" description="N-acetyltransferase" evidence="1">
    <location>
        <begin position="178"/>
        <end position="329"/>
    </location>
</feature>
<sequence>EPGAGTTVMSDEELRSHVRLGPRTTGLDLRFPAGGRLDFLPAGRMSPSYSADVTSLTWRAFYERLGGGSFLQALREEMKASYDYVLIDSRTGVSDISGICTTLMLPLFAPRTDDRCDRGRSAGFRADRPSAEPRTAHGITRRSAGCSRCRKAWRRPAMTHDVLSRPPVHALLSDGTTVRIRPVAPGDHDQLQGLYEEMSPENLRLRFFAASRRSAVMAADRACAPARTGYRALLAEVTGQVVGLAEYDAVGADDSAEISIAVADGLHHRGVGTLLVEHLVSAARTEGIRTFTADALSENHEVLRLFTDLGLHIDRRLDGPETSCAIALDEDETYLSAVEARGRTADVASLEPLLRPHTVAVVGAGRRPGSVGRAVLHHLHAGGFTGRLFTVNPRVTSILGVPSHPSVGALPKTPDLVIVAVPAAAVAATAEECGKAGVRALLVISAGLDSVQAGALLAACRMYGMRLVGPNCLGISNTEPGLRLDATFAAEHPRPGTAGVAVQSGGVGIALLDGLSRLGVGVSTFASLGDKYDVSGNDMLQWWESDGRTEIALLHLESFGNPRAFSRTARRATRHFPVLTVDAGRTDAGRRAAASHTAAAATRTMTRQALFTQAGITATRSVGELLETAALLHSQPLPTGTRVAIVTNAGGAGVLAADACAEAGLALPPFTPEAVDDLLAVLPDGAAVGNPVDATAAVTEEQLSECVDRIMRYPGIDAVLLALVPTAVAAATGDDLVRALTRGPARRVRPVAAIRLEQGEPVRLLPTPDGGAIPSYAEPQAAARALAHAAQRAAWLSRPAGTIPDLQGVDTERAHTVVDNYLAANTDGGWLDPRTCAELLSCYGIPQLPWAWAETEDEAVTAADRLHGTDGRVVMKAHWPGLVHKSEQHAVHLDLRGDSQVRAAFRDFETRFAGLMTGVVVQPLAARGTELFAGVVQDEVFGPLVLFGLGGTATEVLADHAARLAPLTDHDVRDLITSPRCAPLLFGARGSGPVDLEGLEQLLLRLSRMASDLPQLAEADFNPVLATPGAVTVLDARLRLLPRRPQDPYLRRLR</sequence>
<dbReference type="Pfam" id="PF13607">
    <property type="entry name" value="Succ_CoA_lig"/>
    <property type="match status" value="1"/>
</dbReference>
<gene>
    <name evidence="2" type="ORF">STRTUCAR8_08240</name>
</gene>
<dbReference type="PROSITE" id="PS51186">
    <property type="entry name" value="GNAT"/>
    <property type="match status" value="1"/>
</dbReference>
<dbReference type="Pfam" id="PF13549">
    <property type="entry name" value="ATP-grasp_5"/>
    <property type="match status" value="1"/>
</dbReference>
<reference evidence="2 3" key="1">
    <citation type="journal article" date="2011" name="Plasmid">
        <title>Streptomyces turgidiscabies Car8 contains a modular pathogenicity island that shares virulence genes with other actinobacterial plant pathogens.</title>
        <authorList>
            <person name="Huguet-Tapia J.C."/>
            <person name="Badger J.H."/>
            <person name="Loria R."/>
            <person name="Pettis G.S."/>
        </authorList>
    </citation>
    <scope>NUCLEOTIDE SEQUENCE [LARGE SCALE GENOMIC DNA]</scope>
    <source>
        <strain evidence="2 3">Car8</strain>
    </source>
</reference>
<dbReference type="GO" id="GO:0043758">
    <property type="term" value="F:acetate-CoA ligase (ADP-forming) activity"/>
    <property type="evidence" value="ECO:0007669"/>
    <property type="project" value="InterPro"/>
</dbReference>
<organism evidence="2 3">
    <name type="scientific">Streptomyces turgidiscabies (strain Car8)</name>
    <dbReference type="NCBI Taxonomy" id="698760"/>
    <lineage>
        <taxon>Bacteria</taxon>
        <taxon>Bacillati</taxon>
        <taxon>Actinomycetota</taxon>
        <taxon>Actinomycetes</taxon>
        <taxon>Kitasatosporales</taxon>
        <taxon>Streptomycetaceae</taxon>
        <taxon>Streptomyces</taxon>
    </lineage>
</organism>
<dbReference type="PANTHER" id="PTHR42793">
    <property type="entry name" value="COA BINDING DOMAIN CONTAINING PROTEIN"/>
    <property type="match status" value="1"/>
</dbReference>
<dbReference type="GO" id="GO:0005524">
    <property type="term" value="F:ATP binding"/>
    <property type="evidence" value="ECO:0007669"/>
    <property type="project" value="InterPro"/>
</dbReference>
<dbReference type="Gene3D" id="3.30.470.20">
    <property type="entry name" value="ATP-grasp fold, B domain"/>
    <property type="match status" value="1"/>
</dbReference>
<dbReference type="SUPFAM" id="SSF52210">
    <property type="entry name" value="Succinyl-CoA synthetase domains"/>
    <property type="match status" value="2"/>
</dbReference>
<dbReference type="SUPFAM" id="SSF51735">
    <property type="entry name" value="NAD(P)-binding Rossmann-fold domains"/>
    <property type="match status" value="1"/>
</dbReference>
<dbReference type="InterPro" id="IPR043938">
    <property type="entry name" value="Ligase_CoA_dom"/>
</dbReference>
<dbReference type="SUPFAM" id="SSF55729">
    <property type="entry name" value="Acyl-CoA N-acyltransferases (Nat)"/>
    <property type="match status" value="1"/>
</dbReference>
<feature type="non-terminal residue" evidence="2">
    <location>
        <position position="1"/>
    </location>
</feature>
<dbReference type="STRING" id="85558.T45_02860"/>
<evidence type="ECO:0000313" key="3">
    <source>
        <dbReference type="Proteomes" id="UP000010931"/>
    </source>
</evidence>
<evidence type="ECO:0000259" key="1">
    <source>
        <dbReference type="PROSITE" id="PS51186"/>
    </source>
</evidence>
<dbReference type="Gene3D" id="3.40.630.30">
    <property type="match status" value="1"/>
</dbReference>
<dbReference type="InterPro" id="IPR013815">
    <property type="entry name" value="ATP_grasp_subdomain_1"/>
</dbReference>
<dbReference type="EMBL" id="AEJB01000430">
    <property type="protein sequence ID" value="ELP64716.1"/>
    <property type="molecule type" value="Genomic_DNA"/>
</dbReference>
<dbReference type="Pfam" id="PF19045">
    <property type="entry name" value="Ligase_CoA_2"/>
    <property type="match status" value="1"/>
</dbReference>
<dbReference type="SUPFAM" id="SSF56059">
    <property type="entry name" value="Glutathione synthetase ATP-binding domain-like"/>
    <property type="match status" value="1"/>
</dbReference>
<dbReference type="Pfam" id="PF00583">
    <property type="entry name" value="Acetyltransf_1"/>
    <property type="match status" value="1"/>
</dbReference>
<name>L7F173_STRT8</name>
<dbReference type="Gene3D" id="3.40.50.720">
    <property type="entry name" value="NAD(P)-binding Rossmann-like Domain"/>
    <property type="match status" value="1"/>
</dbReference>
<dbReference type="PATRIC" id="fig|698760.3.peg.6434"/>
<dbReference type="SMART" id="SM00881">
    <property type="entry name" value="CoA_binding"/>
    <property type="match status" value="1"/>
</dbReference>
<dbReference type="Pfam" id="PF13380">
    <property type="entry name" value="CoA_binding_2"/>
    <property type="match status" value="1"/>
</dbReference>
<keyword evidence="3" id="KW-1185">Reference proteome</keyword>
<dbReference type="InterPro" id="IPR003781">
    <property type="entry name" value="CoA-bd"/>
</dbReference>
<proteinExistence type="predicted"/>
<dbReference type="InterPro" id="IPR032875">
    <property type="entry name" value="Succ_CoA_lig_flav_dom"/>
</dbReference>
<comment type="caution">
    <text evidence="2">The sequence shown here is derived from an EMBL/GenBank/DDBJ whole genome shotgun (WGS) entry which is preliminary data.</text>
</comment>
<evidence type="ECO:0000313" key="2">
    <source>
        <dbReference type="EMBL" id="ELP64716.1"/>
    </source>
</evidence>
<dbReference type="InterPro" id="IPR016102">
    <property type="entry name" value="Succinyl-CoA_synth-like"/>
</dbReference>
<dbReference type="InterPro" id="IPR000182">
    <property type="entry name" value="GNAT_dom"/>
</dbReference>
<accession>L7F173</accession>
<dbReference type="PANTHER" id="PTHR42793:SF1">
    <property type="entry name" value="PEPTIDYL-LYSINE N-ACETYLTRANSFERASE PATZ"/>
    <property type="match status" value="1"/>
</dbReference>
<dbReference type="AlphaFoldDB" id="L7F173"/>
<dbReference type="InterPro" id="IPR036291">
    <property type="entry name" value="NAD(P)-bd_dom_sf"/>
</dbReference>